<dbReference type="SUPFAM" id="SSF52317">
    <property type="entry name" value="Class I glutamine amidotransferase-like"/>
    <property type="match status" value="1"/>
</dbReference>
<dbReference type="SUPFAM" id="SSF53300">
    <property type="entry name" value="vWA-like"/>
    <property type="match status" value="2"/>
</dbReference>
<proteinExistence type="predicted"/>
<accession>A0A512M4X1</accession>
<dbReference type="InterPro" id="IPR002035">
    <property type="entry name" value="VWF_A"/>
</dbReference>
<keyword evidence="4" id="KW-1185">Reference proteome</keyword>
<name>A0A512M4X1_9BACT</name>
<dbReference type="Proteomes" id="UP000321577">
    <property type="component" value="Unassembled WGS sequence"/>
</dbReference>
<dbReference type="Pfam" id="PF00092">
    <property type="entry name" value="VWA"/>
    <property type="match status" value="1"/>
</dbReference>
<evidence type="ECO:0000313" key="4">
    <source>
        <dbReference type="Proteomes" id="UP000321577"/>
    </source>
</evidence>
<reference evidence="3 4" key="1">
    <citation type="submission" date="2019-07" db="EMBL/GenBank/DDBJ databases">
        <title>Whole genome shotgun sequence of Brevifollis gellanilyticus NBRC 108608.</title>
        <authorList>
            <person name="Hosoyama A."/>
            <person name="Uohara A."/>
            <person name="Ohji S."/>
            <person name="Ichikawa N."/>
        </authorList>
    </citation>
    <scope>NUCLEOTIDE SEQUENCE [LARGE SCALE GENOMIC DNA]</scope>
    <source>
        <strain evidence="3 4">NBRC 108608</strain>
    </source>
</reference>
<dbReference type="SMART" id="SM00327">
    <property type="entry name" value="VWA"/>
    <property type="match status" value="1"/>
</dbReference>
<feature type="compositionally biased region" description="Basic and acidic residues" evidence="1">
    <location>
        <begin position="890"/>
        <end position="905"/>
    </location>
</feature>
<evidence type="ECO:0000259" key="2">
    <source>
        <dbReference type="PROSITE" id="PS50234"/>
    </source>
</evidence>
<gene>
    <name evidence="3" type="ORF">BGE01nite_10650</name>
</gene>
<evidence type="ECO:0000256" key="1">
    <source>
        <dbReference type="SAM" id="MobiDB-lite"/>
    </source>
</evidence>
<sequence>MTLRHPEWLALLPILLLAGWMVPRLGVWKPLRVILLILITLALAEPQWRRLQDGIDLWVLLDSSVSAEEPMAKGLPEWEKLLEKHRGPNDRVFYLNYATEVMRRGAEGAELYARNRHSTQTGMAITQALTMAQKEGKDRPARVLAFTDGYATEPLTGIAEKMVRQGVELDYRLVRDPEPTDYRVASLGMPSRSQLGEPFMIEVEVKGTRDGKVPITILRDGKELRSAELEVRLGSGRLRFTDRLITTGVAHYEALIQPEKDAHLGNNRHEAMIEIAGGPRVLLLSSYVDDPVAPTLQRQGFTVETVTDTRNLRPGQLAGVKCVILNNVPTFELPSDFLRALDFYVREQGGSLLMAGGKKSFAAGGYFESAIDPLLPVSMEMKQEHRKLMVAMAIVMDRSGSMGMTVGNGFTKMQLADEGAGNAIRFLGAQDLLAVFAVDSSAHEMVPLQQVGPNREKMESAVRRIESTGGGIYVYEGLKAAWDQLKTAPAGQRHIILFSDAADSEEPGDYKRLIDDILKGNGTVSVIALGQRSDVDAALLEDIAKRGKGRLFFTDKAEELPSIFSQETVAVARSAFISDPVKTQGAGGWFEISGQTMEWLGEADGYNLSYLRDWASQGLITKDEYSAPLVSYGQRGIGRTAAVSFPLGGEHSAKVRAWPKYGDFLQTLVRWLMGEQLPPGVGLKHHLAGRQLTIDLMHDAEWEPKLQAKPPRILMAHGSAAKDSHELAWERLSPGHYQASVTLTEGEMVRGAVQLGGSAVSFGPTLLGSSTEWAFDESRTEDLRRTSLASGGRELLDLSQAWRSPQITRFADMQSMLLLAALVLMLVEALVTRTGWRMPEWAFSGWAKQKVPKASVASAKHQERLKVRTVEVKAVPEEAKTAPEAAPLSPEERRSRYDKAKKYSR</sequence>
<evidence type="ECO:0000313" key="3">
    <source>
        <dbReference type="EMBL" id="GEP41774.1"/>
    </source>
</evidence>
<protein>
    <recommendedName>
        <fullName evidence="2">VWFA domain-containing protein</fullName>
    </recommendedName>
</protein>
<dbReference type="EMBL" id="BKAG01000005">
    <property type="protein sequence ID" value="GEP41774.1"/>
    <property type="molecule type" value="Genomic_DNA"/>
</dbReference>
<dbReference type="InterPro" id="IPR029062">
    <property type="entry name" value="Class_I_gatase-like"/>
</dbReference>
<dbReference type="Gene3D" id="3.40.50.410">
    <property type="entry name" value="von Willebrand factor, type A domain"/>
    <property type="match status" value="1"/>
</dbReference>
<dbReference type="PANTHER" id="PTHR37947">
    <property type="entry name" value="BLL2462 PROTEIN"/>
    <property type="match status" value="1"/>
</dbReference>
<dbReference type="PROSITE" id="PS50234">
    <property type="entry name" value="VWFA"/>
    <property type="match status" value="1"/>
</dbReference>
<dbReference type="RefSeq" id="WP_218032906.1">
    <property type="nucleotide sequence ID" value="NZ_BKAG01000005.1"/>
</dbReference>
<dbReference type="InterPro" id="IPR036465">
    <property type="entry name" value="vWFA_dom_sf"/>
</dbReference>
<comment type="caution">
    <text evidence="3">The sequence shown here is derived from an EMBL/GenBank/DDBJ whole genome shotgun (WGS) entry which is preliminary data.</text>
</comment>
<dbReference type="AlphaFoldDB" id="A0A512M4X1"/>
<feature type="domain" description="VWFA" evidence="2">
    <location>
        <begin position="391"/>
        <end position="567"/>
    </location>
</feature>
<organism evidence="3 4">
    <name type="scientific">Brevifollis gellanilyticus</name>
    <dbReference type="NCBI Taxonomy" id="748831"/>
    <lineage>
        <taxon>Bacteria</taxon>
        <taxon>Pseudomonadati</taxon>
        <taxon>Verrucomicrobiota</taxon>
        <taxon>Verrucomicrobiia</taxon>
        <taxon>Verrucomicrobiales</taxon>
        <taxon>Verrucomicrobiaceae</taxon>
    </lineage>
</organism>
<feature type="region of interest" description="Disordered" evidence="1">
    <location>
        <begin position="876"/>
        <end position="905"/>
    </location>
</feature>
<dbReference type="PANTHER" id="PTHR37947:SF2">
    <property type="entry name" value="VON WILLEBRAND FACTOR TYPE A"/>
    <property type="match status" value="1"/>
</dbReference>